<feature type="domain" description="Ribosomal RNA adenine methylase transferase N-terminal" evidence="9">
    <location>
        <begin position="21"/>
        <end position="187"/>
    </location>
</feature>
<protein>
    <recommendedName>
        <fullName evidence="7">Ribosomal RNA small subunit methyltransferase A</fullName>
        <ecNumber evidence="7">2.1.1.182</ecNumber>
    </recommendedName>
    <alternativeName>
        <fullName evidence="7">16S rRNA (adenine(1518)-N(6)/adenine(1519)-N(6))-dimethyltransferase</fullName>
    </alternativeName>
    <alternativeName>
        <fullName evidence="7">16S rRNA dimethyladenosine transferase</fullName>
    </alternativeName>
    <alternativeName>
        <fullName evidence="7">16S rRNA dimethylase</fullName>
    </alternativeName>
    <alternativeName>
        <fullName evidence="7">S-adenosylmethionine-6-N', N'-adenosyl(rRNA) dimethyltransferase</fullName>
    </alternativeName>
</protein>
<evidence type="ECO:0000313" key="10">
    <source>
        <dbReference type="EMBL" id="TDV24473.1"/>
    </source>
</evidence>
<dbReference type="Gene3D" id="1.10.8.100">
    <property type="entry name" value="Ribosomal RNA adenine dimethylase-like, domain 2"/>
    <property type="match status" value="1"/>
</dbReference>
<comment type="function">
    <text evidence="7">Specifically dimethylates two adjacent adenosines (A1518 and A1519) in the loop of a conserved hairpin near the 3'-end of 16S rRNA in the 30S particle. May play a critical role in biogenesis of 30S subunits.</text>
</comment>
<dbReference type="OrthoDB" id="9814755at2"/>
<dbReference type="PANTHER" id="PTHR11727">
    <property type="entry name" value="DIMETHYLADENOSINE TRANSFERASE"/>
    <property type="match status" value="1"/>
</dbReference>
<feature type="binding site" evidence="7 8">
    <location>
        <position position="14"/>
    </location>
    <ligand>
        <name>S-adenosyl-L-methionine</name>
        <dbReference type="ChEBI" id="CHEBI:59789"/>
    </ligand>
</feature>
<dbReference type="InterPro" id="IPR023165">
    <property type="entry name" value="rRNA_Ade_diMease-like_C"/>
</dbReference>
<dbReference type="InterPro" id="IPR011530">
    <property type="entry name" value="rRNA_adenine_dimethylase"/>
</dbReference>
<keyword evidence="1 7" id="KW-0963">Cytoplasm</keyword>
<dbReference type="InterPro" id="IPR020596">
    <property type="entry name" value="rRNA_Ade_Mease_Trfase_CS"/>
</dbReference>
<keyword evidence="4 7" id="KW-0808">Transferase</keyword>
<feature type="binding site" evidence="7 8">
    <location>
        <position position="85"/>
    </location>
    <ligand>
        <name>S-adenosyl-L-methionine</name>
        <dbReference type="ChEBI" id="CHEBI:59789"/>
    </ligand>
</feature>
<evidence type="ECO:0000256" key="4">
    <source>
        <dbReference type="ARBA" id="ARBA00022679"/>
    </source>
</evidence>
<dbReference type="GO" id="GO:0005829">
    <property type="term" value="C:cytosol"/>
    <property type="evidence" value="ECO:0007669"/>
    <property type="project" value="TreeGrafter"/>
</dbReference>
<evidence type="ECO:0000256" key="2">
    <source>
        <dbReference type="ARBA" id="ARBA00022552"/>
    </source>
</evidence>
<dbReference type="RefSeq" id="WP_134110796.1">
    <property type="nucleotide sequence ID" value="NZ_SOCN01000001.1"/>
</dbReference>
<sequence length="257" mass="29944">MKKEIYAKKKFGQNFLNDPNIINKIINLTVESQNHIIEIGPGRGALTKKLVKLNKQIDAYEIDSDMVNILNKEIQQSNFNLFTQDFLLANLTSIPKSTIIANIPYYITTDILFKIFDNLEKFDKAILMVQKEVAQRICATYKTKEYSKLSVSCQFLAEVKIEFIVPASCFSPMPKVDSAIISLKFKENMSSNLWKQYKDFFKLCFQNRRKKLLTSLKTVYKENQIFVAFNRLSKDENLRVQELKVSEIIELYHLLNK</sequence>
<dbReference type="PROSITE" id="PS01131">
    <property type="entry name" value="RRNA_A_DIMETH"/>
    <property type="match status" value="1"/>
</dbReference>
<evidence type="ECO:0000256" key="8">
    <source>
        <dbReference type="PROSITE-ProRule" id="PRU01026"/>
    </source>
</evidence>
<evidence type="ECO:0000256" key="7">
    <source>
        <dbReference type="HAMAP-Rule" id="MF_00607"/>
    </source>
</evidence>
<name>A0A4R7UF01_9BACT</name>
<accession>A0A4R7UF01</accession>
<dbReference type="GO" id="GO:0003723">
    <property type="term" value="F:RNA binding"/>
    <property type="evidence" value="ECO:0007669"/>
    <property type="project" value="UniProtKB-UniRule"/>
</dbReference>
<reference evidence="10 11" key="1">
    <citation type="submission" date="2019-03" db="EMBL/GenBank/DDBJ databases">
        <title>Genomic Encyclopedia of Archaeal and Bacterial Type Strains, Phase II (KMG-II): from individual species to whole genera.</title>
        <authorList>
            <person name="Goeker M."/>
        </authorList>
    </citation>
    <scope>NUCLEOTIDE SEQUENCE [LARGE SCALE GENOMIC DNA]</scope>
    <source>
        <strain evidence="10 11">ATCC 35214</strain>
    </source>
</reference>
<evidence type="ECO:0000259" key="9">
    <source>
        <dbReference type="SMART" id="SM00650"/>
    </source>
</evidence>
<proteinExistence type="inferred from homology"/>
<dbReference type="InterPro" id="IPR029063">
    <property type="entry name" value="SAM-dependent_MTases_sf"/>
</dbReference>
<comment type="caution">
    <text evidence="10">The sequence shown here is derived from an EMBL/GenBank/DDBJ whole genome shotgun (WGS) entry which is preliminary data.</text>
</comment>
<keyword evidence="11" id="KW-1185">Reference proteome</keyword>
<dbReference type="PROSITE" id="PS51689">
    <property type="entry name" value="SAM_RNA_A_N6_MT"/>
    <property type="match status" value="1"/>
</dbReference>
<evidence type="ECO:0000256" key="6">
    <source>
        <dbReference type="ARBA" id="ARBA00022884"/>
    </source>
</evidence>
<comment type="subcellular location">
    <subcellularLocation>
        <location evidence="7">Cytoplasm</location>
    </subcellularLocation>
</comment>
<dbReference type="InterPro" id="IPR020598">
    <property type="entry name" value="rRNA_Ade_methylase_Trfase_N"/>
</dbReference>
<dbReference type="SMART" id="SM00650">
    <property type="entry name" value="rADc"/>
    <property type="match status" value="1"/>
</dbReference>
<dbReference type="Pfam" id="PF00398">
    <property type="entry name" value="RrnaAD"/>
    <property type="match status" value="1"/>
</dbReference>
<feature type="binding site" evidence="7 8">
    <location>
        <position position="16"/>
    </location>
    <ligand>
        <name>S-adenosyl-L-methionine</name>
        <dbReference type="ChEBI" id="CHEBI:59789"/>
    </ligand>
</feature>
<dbReference type="Proteomes" id="UP000295757">
    <property type="component" value="Unassembled WGS sequence"/>
</dbReference>
<evidence type="ECO:0000256" key="5">
    <source>
        <dbReference type="ARBA" id="ARBA00022691"/>
    </source>
</evidence>
<dbReference type="Gene3D" id="3.40.50.150">
    <property type="entry name" value="Vaccinia Virus protein VP39"/>
    <property type="match status" value="1"/>
</dbReference>
<dbReference type="PANTHER" id="PTHR11727:SF7">
    <property type="entry name" value="DIMETHYLADENOSINE TRANSFERASE-RELATED"/>
    <property type="match status" value="1"/>
</dbReference>
<dbReference type="NCBIfam" id="TIGR00755">
    <property type="entry name" value="ksgA"/>
    <property type="match status" value="1"/>
</dbReference>
<feature type="binding site" evidence="7 8">
    <location>
        <position position="40"/>
    </location>
    <ligand>
        <name>S-adenosyl-L-methionine</name>
        <dbReference type="ChEBI" id="CHEBI:59789"/>
    </ligand>
</feature>
<comment type="catalytic activity">
    <reaction evidence="7">
        <text>adenosine(1518)/adenosine(1519) in 16S rRNA + 4 S-adenosyl-L-methionine = N(6)-dimethyladenosine(1518)/N(6)-dimethyladenosine(1519) in 16S rRNA + 4 S-adenosyl-L-homocysteine + 4 H(+)</text>
        <dbReference type="Rhea" id="RHEA:19609"/>
        <dbReference type="Rhea" id="RHEA-COMP:10232"/>
        <dbReference type="Rhea" id="RHEA-COMP:10233"/>
        <dbReference type="ChEBI" id="CHEBI:15378"/>
        <dbReference type="ChEBI" id="CHEBI:57856"/>
        <dbReference type="ChEBI" id="CHEBI:59789"/>
        <dbReference type="ChEBI" id="CHEBI:74411"/>
        <dbReference type="ChEBI" id="CHEBI:74493"/>
        <dbReference type="EC" id="2.1.1.182"/>
    </reaction>
</comment>
<keyword evidence="6 7" id="KW-0694">RNA-binding</keyword>
<comment type="similarity">
    <text evidence="7">Belongs to the class I-like SAM-binding methyltransferase superfamily. rRNA adenine N(6)-methyltransferase family. RsmA subfamily.</text>
</comment>
<keyword evidence="5 7" id="KW-0949">S-adenosyl-L-methionine</keyword>
<gene>
    <name evidence="7" type="primary">rsmA</name>
    <name evidence="7" type="synonym">ksgA</name>
    <name evidence="10" type="ORF">BCF59_0445</name>
</gene>
<dbReference type="GO" id="GO:0052908">
    <property type="term" value="F:16S rRNA (adenine(1518)-N(6)/adenine(1519)-N(6))-dimethyltransferase activity"/>
    <property type="evidence" value="ECO:0007669"/>
    <property type="project" value="UniProtKB-EC"/>
</dbReference>
<keyword evidence="3 7" id="KW-0489">Methyltransferase</keyword>
<feature type="binding site" evidence="7 8">
    <location>
        <position position="61"/>
    </location>
    <ligand>
        <name>S-adenosyl-L-methionine</name>
        <dbReference type="ChEBI" id="CHEBI:59789"/>
    </ligand>
</feature>
<dbReference type="HAMAP" id="MF_00607">
    <property type="entry name" value="16SrRNA_methyltr_A"/>
    <property type="match status" value="1"/>
</dbReference>
<feature type="binding site" evidence="7 8">
    <location>
        <position position="102"/>
    </location>
    <ligand>
        <name>S-adenosyl-L-methionine</name>
        <dbReference type="ChEBI" id="CHEBI:59789"/>
    </ligand>
</feature>
<dbReference type="EC" id="2.1.1.182" evidence="7"/>
<evidence type="ECO:0000313" key="11">
    <source>
        <dbReference type="Proteomes" id="UP000295757"/>
    </source>
</evidence>
<dbReference type="SUPFAM" id="SSF53335">
    <property type="entry name" value="S-adenosyl-L-methionine-dependent methyltransferases"/>
    <property type="match status" value="1"/>
</dbReference>
<keyword evidence="2 7" id="KW-0698">rRNA processing</keyword>
<dbReference type="EMBL" id="SOCN01000001">
    <property type="protein sequence ID" value="TDV24473.1"/>
    <property type="molecule type" value="Genomic_DNA"/>
</dbReference>
<evidence type="ECO:0000256" key="1">
    <source>
        <dbReference type="ARBA" id="ARBA00022490"/>
    </source>
</evidence>
<dbReference type="InterPro" id="IPR001737">
    <property type="entry name" value="KsgA/Erm"/>
</dbReference>
<dbReference type="AlphaFoldDB" id="A0A4R7UF01"/>
<evidence type="ECO:0000256" key="3">
    <source>
        <dbReference type="ARBA" id="ARBA00022603"/>
    </source>
</evidence>
<organism evidence="10 11">
    <name type="scientific">Mycoplasmopsis mustelae</name>
    <dbReference type="NCBI Taxonomy" id="171289"/>
    <lineage>
        <taxon>Bacteria</taxon>
        <taxon>Bacillati</taxon>
        <taxon>Mycoplasmatota</taxon>
        <taxon>Mycoplasmoidales</taxon>
        <taxon>Metamycoplasmataceae</taxon>
        <taxon>Mycoplasmopsis</taxon>
    </lineage>
</organism>